<reference evidence="1" key="1">
    <citation type="journal article" date="2020" name="Stud. Mycol.">
        <title>101 Dothideomycetes genomes: a test case for predicting lifestyles and emergence of pathogens.</title>
        <authorList>
            <person name="Haridas S."/>
            <person name="Albert R."/>
            <person name="Binder M."/>
            <person name="Bloem J."/>
            <person name="Labutti K."/>
            <person name="Salamov A."/>
            <person name="Andreopoulos B."/>
            <person name="Baker S."/>
            <person name="Barry K."/>
            <person name="Bills G."/>
            <person name="Bluhm B."/>
            <person name="Cannon C."/>
            <person name="Castanera R."/>
            <person name="Culley D."/>
            <person name="Daum C."/>
            <person name="Ezra D."/>
            <person name="Gonzalez J."/>
            <person name="Henrissat B."/>
            <person name="Kuo A."/>
            <person name="Liang C."/>
            <person name="Lipzen A."/>
            <person name="Lutzoni F."/>
            <person name="Magnuson J."/>
            <person name="Mondo S."/>
            <person name="Nolan M."/>
            <person name="Ohm R."/>
            <person name="Pangilinan J."/>
            <person name="Park H.-J."/>
            <person name="Ramirez L."/>
            <person name="Alfaro M."/>
            <person name="Sun H."/>
            <person name="Tritt A."/>
            <person name="Yoshinaga Y."/>
            <person name="Zwiers L.-H."/>
            <person name="Turgeon B."/>
            <person name="Goodwin S."/>
            <person name="Spatafora J."/>
            <person name="Crous P."/>
            <person name="Grigoriev I."/>
        </authorList>
    </citation>
    <scope>NUCLEOTIDE SEQUENCE</scope>
    <source>
        <strain evidence="1">CBS 379.55</strain>
    </source>
</reference>
<dbReference type="GeneID" id="54549324"/>
<accession>A0A6A6J5P9</accession>
<name>A0A6A6J5P9_WESOR</name>
<keyword evidence="2" id="KW-1185">Reference proteome</keyword>
<protein>
    <submittedName>
        <fullName evidence="1">Uncharacterized protein</fullName>
    </submittedName>
</protein>
<organism evidence="1 2">
    <name type="scientific">Westerdykella ornata</name>
    <dbReference type="NCBI Taxonomy" id="318751"/>
    <lineage>
        <taxon>Eukaryota</taxon>
        <taxon>Fungi</taxon>
        <taxon>Dikarya</taxon>
        <taxon>Ascomycota</taxon>
        <taxon>Pezizomycotina</taxon>
        <taxon>Dothideomycetes</taxon>
        <taxon>Pleosporomycetidae</taxon>
        <taxon>Pleosporales</taxon>
        <taxon>Sporormiaceae</taxon>
        <taxon>Westerdykella</taxon>
    </lineage>
</organism>
<proteinExistence type="predicted"/>
<evidence type="ECO:0000313" key="2">
    <source>
        <dbReference type="Proteomes" id="UP000800097"/>
    </source>
</evidence>
<dbReference type="RefSeq" id="XP_033648992.1">
    <property type="nucleotide sequence ID" value="XM_033796149.1"/>
</dbReference>
<dbReference type="Proteomes" id="UP000800097">
    <property type="component" value="Unassembled WGS sequence"/>
</dbReference>
<dbReference type="OrthoDB" id="3776223at2759"/>
<dbReference type="EMBL" id="ML986541">
    <property type="protein sequence ID" value="KAF2271453.1"/>
    <property type="molecule type" value="Genomic_DNA"/>
</dbReference>
<gene>
    <name evidence="1" type="ORF">EI97DRAFT_387854</name>
</gene>
<dbReference type="AlphaFoldDB" id="A0A6A6J5P9"/>
<evidence type="ECO:0000313" key="1">
    <source>
        <dbReference type="EMBL" id="KAF2271453.1"/>
    </source>
</evidence>
<sequence length="96" mass="10178">MIPREETANDEPVFALGTMVVTVFSGDTCSGSNSQFTVTNGGYRCVAVSNARSLSVSGSNCYVTTWSGTDCRGSSYNVQYQGCHGVLFGSVEVRCL</sequence>